<evidence type="ECO:0008006" key="3">
    <source>
        <dbReference type="Google" id="ProtNLM"/>
    </source>
</evidence>
<dbReference type="RefSeq" id="WP_283870612.1">
    <property type="nucleotide sequence ID" value="NZ_CP126101.1"/>
</dbReference>
<dbReference type="AlphaFoldDB" id="A0AAX3WWE4"/>
<reference evidence="1" key="1">
    <citation type="submission" date="2023-05" db="EMBL/GenBank/DDBJ databases">
        <title>Comparative genomics of Bacillaceae isolates and their secondary metabolite potential.</title>
        <authorList>
            <person name="Song L."/>
            <person name="Nielsen L.J."/>
            <person name="Mohite O."/>
            <person name="Xu X."/>
            <person name="Weber T."/>
            <person name="Kovacs A.T."/>
        </authorList>
    </citation>
    <scope>NUCLEOTIDE SEQUENCE</scope>
    <source>
        <strain evidence="1">LY1</strain>
    </source>
</reference>
<dbReference type="EMBL" id="CP126101">
    <property type="protein sequence ID" value="WHY52131.1"/>
    <property type="molecule type" value="Genomic_DNA"/>
</dbReference>
<proteinExistence type="predicted"/>
<dbReference type="Proteomes" id="UP001178322">
    <property type="component" value="Chromosome"/>
</dbReference>
<evidence type="ECO:0000313" key="2">
    <source>
        <dbReference type="Proteomes" id="UP001178322"/>
    </source>
</evidence>
<sequence length="207" mass="21519">MRINNESCNCLSPQIECENFGPFVAKNINCINFNESGEENDSGSIIPFSSGISTSVVTIGPDFGLTSSLIGFGTAINGVPILNNTINLSGLLSEAFSVPRNGNITAISAAFNYFLDLNRGGLTTITAQIYRAPVGSNIFTATNVRVDLAPPVAGVPAGITFGSANVEPVPVSVGDRLLMVFYISSIINPPALNFSVEGTASAGINIV</sequence>
<organism evidence="1 2">
    <name type="scientific">Lysinibacillus pakistanensis</name>
    <dbReference type="NCBI Taxonomy" id="759811"/>
    <lineage>
        <taxon>Bacteria</taxon>
        <taxon>Bacillati</taxon>
        <taxon>Bacillota</taxon>
        <taxon>Bacilli</taxon>
        <taxon>Bacillales</taxon>
        <taxon>Bacillaceae</taxon>
        <taxon>Lysinibacillus</taxon>
    </lineage>
</organism>
<protein>
    <recommendedName>
        <fullName evidence="3">BclB domain-containing protein</fullName>
    </recommendedName>
</protein>
<name>A0AAX3WWE4_9BACI</name>
<evidence type="ECO:0000313" key="1">
    <source>
        <dbReference type="EMBL" id="WHY52131.1"/>
    </source>
</evidence>
<accession>A0AAX3WWE4</accession>
<gene>
    <name evidence="1" type="ORF">QNH24_02540</name>
</gene>